<dbReference type="GO" id="GO:0046872">
    <property type="term" value="F:metal ion binding"/>
    <property type="evidence" value="ECO:0007669"/>
    <property type="project" value="UniProtKB-KW"/>
</dbReference>
<dbReference type="PRINTS" id="PR00067">
    <property type="entry name" value="CATALASE"/>
</dbReference>
<name>A0A1E3JZE8_9TREE</name>
<comment type="cofactor">
    <cofactor evidence="1 10 12">
        <name>heme</name>
        <dbReference type="ChEBI" id="CHEBI:30413"/>
    </cofactor>
</comment>
<comment type="catalytic activity">
    <reaction evidence="10 13">
        <text>2 H2O2 = O2 + 2 H2O</text>
        <dbReference type="Rhea" id="RHEA:20309"/>
        <dbReference type="ChEBI" id="CHEBI:15377"/>
        <dbReference type="ChEBI" id="CHEBI:15379"/>
        <dbReference type="ChEBI" id="CHEBI:16240"/>
        <dbReference type="EC" id="1.11.1.6"/>
    </reaction>
</comment>
<dbReference type="InterPro" id="IPR010582">
    <property type="entry name" value="Catalase_immune_responsive"/>
</dbReference>
<dbReference type="Gene3D" id="1.20.1370.20">
    <property type="match status" value="1"/>
</dbReference>
<dbReference type="PIRSF" id="PIRSF038927">
    <property type="entry name" value="Catalase_clade2"/>
    <property type="match status" value="1"/>
</dbReference>
<evidence type="ECO:0000256" key="2">
    <source>
        <dbReference type="ARBA" id="ARBA00005329"/>
    </source>
</evidence>
<dbReference type="AlphaFoldDB" id="A0A1E3JZE8"/>
<keyword evidence="8 10" id="KW-0408">Iron</keyword>
<dbReference type="InterPro" id="IPR020835">
    <property type="entry name" value="Catalase_sf"/>
</dbReference>
<dbReference type="Pfam" id="PF00199">
    <property type="entry name" value="Catalase"/>
    <property type="match status" value="1"/>
</dbReference>
<evidence type="ECO:0000256" key="3">
    <source>
        <dbReference type="ARBA" id="ARBA00012314"/>
    </source>
</evidence>
<keyword evidence="9 10" id="KW-0376">Hydrogen peroxide</keyword>
<evidence type="ECO:0000256" key="10">
    <source>
        <dbReference type="PIRNR" id="PIRNR038927"/>
    </source>
</evidence>
<feature type="active site" evidence="11">
    <location>
        <position position="86"/>
    </location>
</feature>
<evidence type="ECO:0000256" key="1">
    <source>
        <dbReference type="ARBA" id="ARBA00001971"/>
    </source>
</evidence>
<dbReference type="InterPro" id="IPR018028">
    <property type="entry name" value="Catalase"/>
</dbReference>
<keyword evidence="5 10" id="KW-0349">Heme</keyword>
<keyword evidence="17" id="KW-1185">Reference proteome</keyword>
<dbReference type="InterPro" id="IPR041399">
    <property type="entry name" value="Catalase_large_C"/>
</dbReference>
<dbReference type="SUPFAM" id="SSF56634">
    <property type="entry name" value="Heme-dependent catalase-like"/>
    <property type="match status" value="1"/>
</dbReference>
<dbReference type="OrthoDB" id="6880011at2759"/>
<dbReference type="PROSITE" id="PS00438">
    <property type="entry name" value="CATALASE_2"/>
    <property type="match status" value="1"/>
</dbReference>
<keyword evidence="6 10" id="KW-0479">Metal-binding</keyword>
<dbReference type="InterPro" id="IPR002226">
    <property type="entry name" value="Catalase_haem_BS"/>
</dbReference>
<dbReference type="PANTHER" id="PTHR42821">
    <property type="entry name" value="CATALASE"/>
    <property type="match status" value="1"/>
</dbReference>
<dbReference type="PROSITE" id="PS51402">
    <property type="entry name" value="CATALASE_3"/>
    <property type="match status" value="1"/>
</dbReference>
<evidence type="ECO:0000256" key="13">
    <source>
        <dbReference type="RuleBase" id="RU000498"/>
    </source>
</evidence>
<sequence length="717" mass="80100">MPQIFDDAKNALAGDAKYRQMQGFTQEQNDKTPLTTYFGTKVADTDQALKAGARGPTVLEGDAPDFHNREKISHFDHERIPERVVHARGAGAFGEFKLHTPLTGITTAKILNDTSKTSPCYIRFSTVAGSRGSADSVRDARGFAVRLYTDEGNWDVVVGNNIPVFFIQDAIKFPDMVHALKPEPHNEVPQAQTAHDNAWDFMSLHRQSTHMQQWIMSDRTIPRSYRMMNGFGIHTFRLINAEGKSTFVKYHWLPHLGAHSLVWDEALKIAGQDPDFHRKDLWDAIEAGAYPKWDLGVQLVKEEDEHKFDFDLLDATKIIPEDLVPVQRIGTLTLNRNPVDYFTEVEQVAFCTQHIVPGMDFTSDPLLAGRNFSYQDTQISRLGINFGDIPVNRPVCPFMTNQRDGAMAMTSKTNRTAYHPNRFDALPTTEPAQGGFQSYPEVVSGIKERKLGPKFQEFYAQAQLFYNSMSDTEKANMVSAYQFELSHCLEDIVIQNELNCMNEVDRGLAESVHATFPHLTLPAPKPNHGKKSEYLSQITGKNQVFTAEGRKIGIFLVPGFDYKLVEAILPALESAKTMPKIVAPTKGPVKSASGEEVTAEFTFEGCRSTFFDALIFIGGPDASYLPKLKIGRLTHAARESYMHLKTIGVLGNAAQWLVDIALPGDFGAQAKTEFTKENGVVFDPDNAKLQSAKFAEEFLDGVAHHRVWDREVAHIAA</sequence>
<dbReference type="PROSITE" id="PS00437">
    <property type="entry name" value="CATALASE_1"/>
    <property type="match status" value="1"/>
</dbReference>
<evidence type="ECO:0000256" key="5">
    <source>
        <dbReference type="ARBA" id="ARBA00022617"/>
    </source>
</evidence>
<comment type="function">
    <text evidence="14">Catalyzes the degradation of hydrogen peroxide (H(2)O(2)) generated by peroxisomal oxidases to water and oxygen, thereby protecting cells from the toxic effects of hydrogen peroxide.</text>
</comment>
<dbReference type="InterPro" id="IPR024712">
    <property type="entry name" value="Catalase_clade2"/>
</dbReference>
<dbReference type="GO" id="GO:0020037">
    <property type="term" value="F:heme binding"/>
    <property type="evidence" value="ECO:0007669"/>
    <property type="project" value="UniProtKB-UniRule"/>
</dbReference>
<evidence type="ECO:0000256" key="8">
    <source>
        <dbReference type="ARBA" id="ARBA00023004"/>
    </source>
</evidence>
<dbReference type="GO" id="GO:0006979">
    <property type="term" value="P:response to oxidative stress"/>
    <property type="evidence" value="ECO:0007669"/>
    <property type="project" value="InterPro"/>
</dbReference>
<dbReference type="Gene3D" id="2.40.180.10">
    <property type="entry name" value="Catalase core domain"/>
    <property type="match status" value="1"/>
</dbReference>
<dbReference type="EMBL" id="AWGH01000003">
    <property type="protein sequence ID" value="ODO06199.1"/>
    <property type="molecule type" value="Genomic_DNA"/>
</dbReference>
<dbReference type="InterPro" id="IPR043156">
    <property type="entry name" value="Catalase_clade2_helical"/>
</dbReference>
<feature type="active site" evidence="11">
    <location>
        <position position="160"/>
    </location>
</feature>
<dbReference type="EC" id="1.11.1.6" evidence="3 10"/>
<evidence type="ECO:0000256" key="12">
    <source>
        <dbReference type="PIRSR" id="PIRSR038927-2"/>
    </source>
</evidence>
<dbReference type="InterPro" id="IPR029062">
    <property type="entry name" value="Class_I_gatase-like"/>
</dbReference>
<dbReference type="GO" id="GO:0004096">
    <property type="term" value="F:catalase activity"/>
    <property type="evidence" value="ECO:0007669"/>
    <property type="project" value="UniProtKB-UniRule"/>
</dbReference>
<dbReference type="SMART" id="SM01060">
    <property type="entry name" value="Catalase"/>
    <property type="match status" value="1"/>
</dbReference>
<dbReference type="GeneID" id="30190644"/>
<dbReference type="Gene3D" id="3.40.50.880">
    <property type="match status" value="1"/>
</dbReference>
<feature type="domain" description="Catalase core" evidence="15">
    <location>
        <begin position="35"/>
        <end position="427"/>
    </location>
</feature>
<comment type="caution">
    <text evidence="16">The sequence shown here is derived from an EMBL/GenBank/DDBJ whole genome shotgun (WGS) entry which is preliminary data.</text>
</comment>
<evidence type="ECO:0000256" key="9">
    <source>
        <dbReference type="ARBA" id="ARBA00023324"/>
    </source>
</evidence>
<dbReference type="GO" id="GO:0042744">
    <property type="term" value="P:hydrogen peroxide catabolic process"/>
    <property type="evidence" value="ECO:0007669"/>
    <property type="project" value="UniProtKB-UniRule"/>
</dbReference>
<organism evidence="16 17">
    <name type="scientific">Cryptococcus wingfieldii CBS 7118</name>
    <dbReference type="NCBI Taxonomy" id="1295528"/>
    <lineage>
        <taxon>Eukaryota</taxon>
        <taxon>Fungi</taxon>
        <taxon>Dikarya</taxon>
        <taxon>Basidiomycota</taxon>
        <taxon>Agaricomycotina</taxon>
        <taxon>Tremellomycetes</taxon>
        <taxon>Tremellales</taxon>
        <taxon>Cryptococcaceae</taxon>
        <taxon>Cryptococcus</taxon>
    </lineage>
</organism>
<comment type="function">
    <text evidence="10">Occurs in almost all aerobically respiring organisms and serves to protect cells from the toxic effects of hydrogen peroxide.</text>
</comment>
<keyword evidence="7 10" id="KW-0560">Oxidoreductase</keyword>
<dbReference type="FunFam" id="2.40.180.10:FF:000003">
    <property type="entry name" value="Catalase"/>
    <property type="match status" value="1"/>
</dbReference>
<evidence type="ECO:0000313" key="17">
    <source>
        <dbReference type="Proteomes" id="UP000094819"/>
    </source>
</evidence>
<keyword evidence="4 10" id="KW-0575">Peroxidase</keyword>
<dbReference type="PANTHER" id="PTHR42821:SF1">
    <property type="entry name" value="CATALASE-B"/>
    <property type="match status" value="1"/>
</dbReference>
<evidence type="ECO:0000256" key="11">
    <source>
        <dbReference type="PIRSR" id="PIRSR038927-1"/>
    </source>
</evidence>
<dbReference type="Pfam" id="PF06628">
    <property type="entry name" value="Catalase-rel"/>
    <property type="match status" value="1"/>
</dbReference>
<dbReference type="RefSeq" id="XP_019034299.1">
    <property type="nucleotide sequence ID" value="XM_019173594.1"/>
</dbReference>
<feature type="binding site" description="axial binding residue" evidence="12">
    <location>
        <position position="374"/>
    </location>
    <ligand>
        <name>heme</name>
        <dbReference type="ChEBI" id="CHEBI:30413"/>
    </ligand>
    <ligandPart>
        <name>Fe</name>
        <dbReference type="ChEBI" id="CHEBI:18248"/>
    </ligandPart>
</feature>
<gene>
    <name evidence="16" type="ORF">L198_01431</name>
</gene>
<dbReference type="Proteomes" id="UP000094819">
    <property type="component" value="Unassembled WGS sequence"/>
</dbReference>
<dbReference type="SUPFAM" id="SSF52317">
    <property type="entry name" value="Class I glutamine amidotransferase-like"/>
    <property type="match status" value="1"/>
</dbReference>
<accession>A0A1E3JZE8</accession>
<evidence type="ECO:0000259" key="15">
    <source>
        <dbReference type="SMART" id="SM01060"/>
    </source>
</evidence>
<evidence type="ECO:0000313" key="16">
    <source>
        <dbReference type="EMBL" id="ODO06199.1"/>
    </source>
</evidence>
<evidence type="ECO:0000256" key="4">
    <source>
        <dbReference type="ARBA" id="ARBA00022559"/>
    </source>
</evidence>
<dbReference type="GO" id="GO:0005829">
    <property type="term" value="C:cytosol"/>
    <property type="evidence" value="ECO:0007669"/>
    <property type="project" value="TreeGrafter"/>
</dbReference>
<dbReference type="CDD" id="cd03132">
    <property type="entry name" value="GATase1_catalase"/>
    <property type="match status" value="1"/>
</dbReference>
<evidence type="ECO:0000256" key="6">
    <source>
        <dbReference type="ARBA" id="ARBA00022723"/>
    </source>
</evidence>
<comment type="similarity">
    <text evidence="2 10 13">Belongs to the catalase family.</text>
</comment>
<reference evidence="16 17" key="1">
    <citation type="submission" date="2016-06" db="EMBL/GenBank/DDBJ databases">
        <title>Evolution of pathogenesis and genome organization in the Tremellales.</title>
        <authorList>
            <person name="Cuomo C."/>
            <person name="Litvintseva A."/>
            <person name="Heitman J."/>
            <person name="Chen Y."/>
            <person name="Sun S."/>
            <person name="Springer D."/>
            <person name="Dromer F."/>
            <person name="Young S."/>
            <person name="Zeng Q."/>
            <person name="Chapman S."/>
            <person name="Gujja S."/>
            <person name="Saif S."/>
            <person name="Birren B."/>
        </authorList>
    </citation>
    <scope>NUCLEOTIDE SEQUENCE [LARGE SCALE GENOMIC DNA]</scope>
    <source>
        <strain evidence="16 17">CBS 7118</strain>
    </source>
</reference>
<evidence type="ECO:0000256" key="7">
    <source>
        <dbReference type="ARBA" id="ARBA00023002"/>
    </source>
</evidence>
<protein>
    <recommendedName>
        <fullName evidence="3 10">Catalase</fullName>
        <ecNumber evidence="3 10">1.11.1.6</ecNumber>
    </recommendedName>
</protein>
<dbReference type="Pfam" id="PF18011">
    <property type="entry name" value="Catalase_C"/>
    <property type="match status" value="1"/>
</dbReference>
<dbReference type="InterPro" id="IPR011614">
    <property type="entry name" value="Catalase_core"/>
</dbReference>
<dbReference type="InterPro" id="IPR024708">
    <property type="entry name" value="Catalase_AS"/>
</dbReference>
<proteinExistence type="inferred from homology"/>
<evidence type="ECO:0000256" key="14">
    <source>
        <dbReference type="RuleBase" id="RU004142"/>
    </source>
</evidence>